<dbReference type="PANTHER" id="PTHR39583">
    <property type="entry name" value="TYPE II SECRETION SYSTEM PROTEIN J-RELATED"/>
    <property type="match status" value="1"/>
</dbReference>
<dbReference type="AlphaFoldDB" id="A0A0B5FDY5"/>
<dbReference type="Pfam" id="PF07963">
    <property type="entry name" value="N_methyl"/>
    <property type="match status" value="1"/>
</dbReference>
<organism evidence="11 12">
    <name type="scientific">Geoalkalibacter subterraneus</name>
    <dbReference type="NCBI Taxonomy" id="483547"/>
    <lineage>
        <taxon>Bacteria</taxon>
        <taxon>Pseudomonadati</taxon>
        <taxon>Thermodesulfobacteriota</taxon>
        <taxon>Desulfuromonadia</taxon>
        <taxon>Desulfuromonadales</taxon>
        <taxon>Geoalkalibacteraceae</taxon>
        <taxon>Geoalkalibacter</taxon>
    </lineage>
</organism>
<evidence type="ECO:0000256" key="8">
    <source>
        <dbReference type="ARBA" id="ARBA00022989"/>
    </source>
</evidence>
<dbReference type="PROSITE" id="PS00409">
    <property type="entry name" value="PROKAR_NTER_METHYL"/>
    <property type="match status" value="1"/>
</dbReference>
<evidence type="ECO:0000256" key="7">
    <source>
        <dbReference type="ARBA" id="ARBA00022692"/>
    </source>
</evidence>
<dbReference type="EMBL" id="CP010311">
    <property type="protein sequence ID" value="AJF06372.1"/>
    <property type="molecule type" value="Genomic_DNA"/>
</dbReference>
<dbReference type="GO" id="GO:0015628">
    <property type="term" value="P:protein secretion by the type II secretion system"/>
    <property type="evidence" value="ECO:0007669"/>
    <property type="project" value="InterPro"/>
</dbReference>
<evidence type="ECO:0000256" key="5">
    <source>
        <dbReference type="ARBA" id="ARBA00022481"/>
    </source>
</evidence>
<feature type="transmembrane region" description="Helical" evidence="10">
    <location>
        <begin position="20"/>
        <end position="43"/>
    </location>
</feature>
<protein>
    <recommendedName>
        <fullName evidence="3">Type II secretion system protein J</fullName>
    </recommendedName>
</protein>
<evidence type="ECO:0000256" key="9">
    <source>
        <dbReference type="ARBA" id="ARBA00023136"/>
    </source>
</evidence>
<dbReference type="KEGG" id="gsb:GSUB_07175"/>
<dbReference type="InterPro" id="IPR012902">
    <property type="entry name" value="N_methyl_site"/>
</dbReference>
<name>A0A0B5FDY5_9BACT</name>
<keyword evidence="12" id="KW-1185">Reference proteome</keyword>
<dbReference type="STRING" id="483547.GSUB_07175"/>
<keyword evidence="7 10" id="KW-0812">Transmembrane</keyword>
<gene>
    <name evidence="11" type="ORF">GSUB_07175</name>
</gene>
<keyword evidence="4" id="KW-1003">Cell membrane</keyword>
<dbReference type="Proteomes" id="UP000035036">
    <property type="component" value="Chromosome"/>
</dbReference>
<comment type="subcellular location">
    <subcellularLocation>
        <location evidence="1">Cell inner membrane</location>
        <topology evidence="1">Single-pass membrane protein</topology>
    </subcellularLocation>
</comment>
<keyword evidence="5" id="KW-0488">Methylation</keyword>
<accession>A0A0B5FDY5</accession>
<dbReference type="OrthoDB" id="5405582at2"/>
<dbReference type="InterPro" id="IPR045584">
    <property type="entry name" value="Pilin-like"/>
</dbReference>
<dbReference type="HOGENOM" id="CLU_093850_0_0_7"/>
<evidence type="ECO:0000256" key="1">
    <source>
        <dbReference type="ARBA" id="ARBA00004377"/>
    </source>
</evidence>
<dbReference type="RefSeq" id="WP_040199965.1">
    <property type="nucleotide sequence ID" value="NZ_CP010311.1"/>
</dbReference>
<dbReference type="InterPro" id="IPR051621">
    <property type="entry name" value="T2SS_protein_J"/>
</dbReference>
<evidence type="ECO:0000313" key="11">
    <source>
        <dbReference type="EMBL" id="AJF06372.1"/>
    </source>
</evidence>
<proteinExistence type="inferred from homology"/>
<comment type="similarity">
    <text evidence="2">Belongs to the GSP J family.</text>
</comment>
<dbReference type="Pfam" id="PF11612">
    <property type="entry name" value="T2SSJ"/>
    <property type="match status" value="1"/>
</dbReference>
<keyword evidence="6" id="KW-0997">Cell inner membrane</keyword>
<dbReference type="PANTHER" id="PTHR39583:SF2">
    <property type="entry name" value="TYPE II SECRETION SYSTEM PROTEIN J"/>
    <property type="match status" value="1"/>
</dbReference>
<evidence type="ECO:0000256" key="3">
    <source>
        <dbReference type="ARBA" id="ARBA00021539"/>
    </source>
</evidence>
<evidence type="ECO:0000256" key="4">
    <source>
        <dbReference type="ARBA" id="ARBA00022475"/>
    </source>
</evidence>
<sequence length="210" mass="23962">MSSAKALSDNRQRGFTLLEVLIALTVTAIVLTTVYGIFSGVVASKERVESDALAFHQARVLFDRMGREIRSFHASGEQGTFLGGENTDGRFFLELTTSVTSPSLPRATGFSRVRYEVRDDPEDRYALPELIREEQSLLPGADSEVMENRLFGGIRAFLVRFHDGREWQDEWTQFQSSPPRMVELFLELEVDEVRQSFRTAFEIPRFESNR</sequence>
<reference evidence="11 12" key="1">
    <citation type="journal article" date="2015" name="Genome Announc.">
        <title>Genomes of Geoalkalibacter ferrihydriticus Z-0531T and Geoalkalibacter subterraneus Red1T, Two Haloalkaliphilic Metal-Reducing Deltaproteobacteria.</title>
        <authorList>
            <person name="Badalamenti J.P."/>
            <person name="Krajmalnik-Brown R."/>
            <person name="Torres C.I."/>
            <person name="Bond D.R."/>
        </authorList>
    </citation>
    <scope>NUCLEOTIDE SEQUENCE [LARGE SCALE GENOMIC DNA]</scope>
    <source>
        <strain evidence="11 12">Red1</strain>
    </source>
</reference>
<evidence type="ECO:0000256" key="6">
    <source>
        <dbReference type="ARBA" id="ARBA00022519"/>
    </source>
</evidence>
<dbReference type="NCBIfam" id="TIGR02532">
    <property type="entry name" value="IV_pilin_GFxxxE"/>
    <property type="match status" value="1"/>
</dbReference>
<keyword evidence="9 10" id="KW-0472">Membrane</keyword>
<evidence type="ECO:0000313" key="12">
    <source>
        <dbReference type="Proteomes" id="UP000035036"/>
    </source>
</evidence>
<evidence type="ECO:0000256" key="2">
    <source>
        <dbReference type="ARBA" id="ARBA00011084"/>
    </source>
</evidence>
<dbReference type="SUPFAM" id="SSF54523">
    <property type="entry name" value="Pili subunits"/>
    <property type="match status" value="1"/>
</dbReference>
<dbReference type="GO" id="GO:0005886">
    <property type="term" value="C:plasma membrane"/>
    <property type="evidence" value="ECO:0007669"/>
    <property type="project" value="UniProtKB-SubCell"/>
</dbReference>
<dbReference type="GO" id="GO:0015627">
    <property type="term" value="C:type II protein secretion system complex"/>
    <property type="evidence" value="ECO:0007669"/>
    <property type="project" value="InterPro"/>
</dbReference>
<dbReference type="InterPro" id="IPR010055">
    <property type="entry name" value="T2SS_protein-GspJ"/>
</dbReference>
<keyword evidence="8 10" id="KW-1133">Transmembrane helix</keyword>
<evidence type="ECO:0000256" key="10">
    <source>
        <dbReference type="SAM" id="Phobius"/>
    </source>
</evidence>